<reference evidence="1" key="2">
    <citation type="journal article" date="2015" name="Data Brief">
        <title>Shoot transcriptome of the giant reed, Arundo donax.</title>
        <authorList>
            <person name="Barrero R.A."/>
            <person name="Guerrero F.D."/>
            <person name="Moolhuijzen P."/>
            <person name="Goolsby J.A."/>
            <person name="Tidwell J."/>
            <person name="Bellgard S.E."/>
            <person name="Bellgard M.I."/>
        </authorList>
    </citation>
    <scope>NUCLEOTIDE SEQUENCE</scope>
    <source>
        <tissue evidence="1">Shoot tissue taken approximately 20 cm above the soil surface</tissue>
    </source>
</reference>
<evidence type="ECO:0000313" key="1">
    <source>
        <dbReference type="EMBL" id="JAE36076.1"/>
    </source>
</evidence>
<proteinExistence type="predicted"/>
<dbReference type="AlphaFoldDB" id="A0A0A9TD88"/>
<protein>
    <submittedName>
        <fullName evidence="1">Uncharacterized protein</fullName>
    </submittedName>
</protein>
<organism evidence="1">
    <name type="scientific">Arundo donax</name>
    <name type="common">Giant reed</name>
    <name type="synonym">Donax arundinaceus</name>
    <dbReference type="NCBI Taxonomy" id="35708"/>
    <lineage>
        <taxon>Eukaryota</taxon>
        <taxon>Viridiplantae</taxon>
        <taxon>Streptophyta</taxon>
        <taxon>Embryophyta</taxon>
        <taxon>Tracheophyta</taxon>
        <taxon>Spermatophyta</taxon>
        <taxon>Magnoliopsida</taxon>
        <taxon>Liliopsida</taxon>
        <taxon>Poales</taxon>
        <taxon>Poaceae</taxon>
        <taxon>PACMAD clade</taxon>
        <taxon>Arundinoideae</taxon>
        <taxon>Arundineae</taxon>
        <taxon>Arundo</taxon>
    </lineage>
</organism>
<name>A0A0A9TD88_ARUDO</name>
<accession>A0A0A9TD88</accession>
<dbReference type="EMBL" id="GBRH01161820">
    <property type="protein sequence ID" value="JAE36076.1"/>
    <property type="molecule type" value="Transcribed_RNA"/>
</dbReference>
<sequence length="19" mass="2115">MAGSADIVVFSNRFHPCTY</sequence>
<reference evidence="1" key="1">
    <citation type="submission" date="2014-09" db="EMBL/GenBank/DDBJ databases">
        <authorList>
            <person name="Magalhaes I.L.F."/>
            <person name="Oliveira U."/>
            <person name="Santos F.R."/>
            <person name="Vidigal T.H.D.A."/>
            <person name="Brescovit A.D."/>
            <person name="Santos A.J."/>
        </authorList>
    </citation>
    <scope>NUCLEOTIDE SEQUENCE</scope>
    <source>
        <tissue evidence="1">Shoot tissue taken approximately 20 cm above the soil surface</tissue>
    </source>
</reference>